<dbReference type="EMBL" id="HE796683">
    <property type="protein sequence ID" value="CCH01856.1"/>
    <property type="molecule type" value="Genomic_DNA"/>
</dbReference>
<dbReference type="HOGENOM" id="CLU_033401_5_3_10"/>
<protein>
    <submittedName>
        <fullName evidence="1">Pentapeptide repeat protein</fullName>
    </submittedName>
</protein>
<dbReference type="Pfam" id="PF13599">
    <property type="entry name" value="Pentapeptide_4"/>
    <property type="match status" value="1"/>
</dbReference>
<dbReference type="SUPFAM" id="SSF141571">
    <property type="entry name" value="Pentapeptide repeat-like"/>
    <property type="match status" value="1"/>
</dbReference>
<dbReference type="PANTHER" id="PTHR42999">
    <property type="entry name" value="ANTIBIOTIC RESISTANCE PROTEIN MCBG"/>
    <property type="match status" value="1"/>
</dbReference>
<accession>I0KCK3</accession>
<dbReference type="Gene3D" id="2.160.20.80">
    <property type="entry name" value="E3 ubiquitin-protein ligase SopA"/>
    <property type="match status" value="1"/>
</dbReference>
<keyword evidence="2" id="KW-1185">Reference proteome</keyword>
<dbReference type="InterPro" id="IPR001646">
    <property type="entry name" value="5peptide_repeat"/>
</dbReference>
<gene>
    <name evidence="1" type="ORF">FAES_3850</name>
</gene>
<dbReference type="InterPro" id="IPR052949">
    <property type="entry name" value="PA_immunity-related"/>
</dbReference>
<dbReference type="Proteomes" id="UP000011058">
    <property type="component" value="Chromosome"/>
</dbReference>
<reference evidence="1 2" key="1">
    <citation type="journal article" date="2012" name="J. Bacteriol.">
        <title>Genome Sequence of Fibrella aestuarina BUZ 2T, a Filamentous Marine Bacterium.</title>
        <authorList>
            <person name="Filippini M."/>
            <person name="Qi W."/>
            <person name="Blom J."/>
            <person name="Goesmann A."/>
            <person name="Smits T.H."/>
            <person name="Bagheri H.C."/>
        </authorList>
    </citation>
    <scope>NUCLEOTIDE SEQUENCE [LARGE SCALE GENOMIC DNA]</scope>
    <source>
        <strain evidence="2">BUZ 2T</strain>
    </source>
</reference>
<sequence length="231" mass="26675">MVSDWALAPKGSNSNRERYFIRQIDLPGKWALFWQSGRNRPENRRQMTPNLVEGIDFSSQPLPNDEYELCTFTRCTFTGADLSKRAFYDCTFTDCTFAGAKLNRTALREVTFVGCDLTGLRFDHCDPFLLAVRFKRCTLTKASFEKLSLKETYFGQSVMQRVDFTQTDLTEAVFDECDLDGARFEYTVLERADFRTARHYALDPERNRLKKARFAWPGLVGLLVKYSIEVG</sequence>
<dbReference type="AlphaFoldDB" id="I0KCK3"/>
<dbReference type="STRING" id="1166018.FAES_3850"/>
<proteinExistence type="predicted"/>
<dbReference type="eggNOG" id="COG1357">
    <property type="taxonomic scope" value="Bacteria"/>
</dbReference>
<dbReference type="KEGG" id="fae:FAES_3850"/>
<evidence type="ECO:0000313" key="1">
    <source>
        <dbReference type="EMBL" id="CCH01856.1"/>
    </source>
</evidence>
<evidence type="ECO:0000313" key="2">
    <source>
        <dbReference type="Proteomes" id="UP000011058"/>
    </source>
</evidence>
<name>I0KCK3_9BACT</name>
<organism evidence="1 2">
    <name type="scientific">Fibrella aestuarina BUZ 2</name>
    <dbReference type="NCBI Taxonomy" id="1166018"/>
    <lineage>
        <taxon>Bacteria</taxon>
        <taxon>Pseudomonadati</taxon>
        <taxon>Bacteroidota</taxon>
        <taxon>Cytophagia</taxon>
        <taxon>Cytophagales</taxon>
        <taxon>Spirosomataceae</taxon>
        <taxon>Fibrella</taxon>
    </lineage>
</organism>
<dbReference type="PANTHER" id="PTHR42999:SF1">
    <property type="entry name" value="PENTAPEPTIDE REPEAT-CONTAINING PROTEIN"/>
    <property type="match status" value="1"/>
</dbReference>
<dbReference type="Pfam" id="PF00805">
    <property type="entry name" value="Pentapeptide"/>
    <property type="match status" value="1"/>
</dbReference>